<evidence type="ECO:0000259" key="2">
    <source>
        <dbReference type="Pfam" id="PF13421"/>
    </source>
</evidence>
<dbReference type="Pfam" id="PF09851">
    <property type="entry name" value="SHOCT"/>
    <property type="match status" value="1"/>
</dbReference>
<dbReference type="AlphaFoldDB" id="A0A4V3WSB2"/>
<evidence type="ECO:0000313" key="3">
    <source>
        <dbReference type="EMBL" id="THG27477.1"/>
    </source>
</evidence>
<dbReference type="RefSeq" id="WP_136510889.1">
    <property type="nucleotide sequence ID" value="NZ_SSTF01000003.1"/>
</dbReference>
<dbReference type="PANTHER" id="PTHR37826:SF2">
    <property type="entry name" value="ZINC-RIBBON DOMAIN-CONTAINING PROTEIN"/>
    <property type="match status" value="1"/>
</dbReference>
<gene>
    <name evidence="3" type="ORF">E5991_01510</name>
</gene>
<dbReference type="InterPro" id="IPR033880">
    <property type="entry name" value="SPFH_YdjI"/>
</dbReference>
<evidence type="ECO:0000313" key="4">
    <source>
        <dbReference type="Proteomes" id="UP000306798"/>
    </source>
</evidence>
<dbReference type="PANTHER" id="PTHR37826">
    <property type="entry name" value="FLOTILLIN BAND_7_5 DOMAIN PROTEIN"/>
    <property type="match status" value="1"/>
</dbReference>
<organism evidence="3 4">
    <name type="scientific">Bifidobacterium pseudolongum</name>
    <dbReference type="NCBI Taxonomy" id="1694"/>
    <lineage>
        <taxon>Bacteria</taxon>
        <taxon>Bacillati</taxon>
        <taxon>Actinomycetota</taxon>
        <taxon>Actinomycetes</taxon>
        <taxon>Bifidobacteriales</taxon>
        <taxon>Bifidobacteriaceae</taxon>
        <taxon>Bifidobacterium</taxon>
    </lineage>
</organism>
<reference evidence="3 4" key="1">
    <citation type="submission" date="2019-04" db="EMBL/GenBank/DDBJ databases">
        <title>Microbes associate with the intestines of laboratory mice.</title>
        <authorList>
            <person name="Navarre W."/>
            <person name="Wong E."/>
            <person name="Huang K.C."/>
            <person name="Tropini C."/>
            <person name="Ng K."/>
            <person name="Yu B."/>
        </authorList>
    </citation>
    <scope>NUCLEOTIDE SEQUENCE [LARGE SCALE GENOMIC DNA]</scope>
    <source>
        <strain evidence="3 4">NM87_A27A</strain>
    </source>
</reference>
<comment type="caution">
    <text evidence="3">The sequence shown here is derived from an EMBL/GenBank/DDBJ whole genome shotgun (WGS) entry which is preliminary data.</text>
</comment>
<dbReference type="Pfam" id="PF13421">
    <property type="entry name" value="Band_7_1"/>
    <property type="match status" value="1"/>
</dbReference>
<name>A0A4V3WSB2_9BIFI</name>
<dbReference type="Proteomes" id="UP000306798">
    <property type="component" value="Unassembled WGS sequence"/>
</dbReference>
<protein>
    <submittedName>
        <fullName evidence="3">SPFH domain-containing protein</fullName>
    </submittedName>
</protein>
<feature type="domain" description="SHOCT" evidence="1">
    <location>
        <begin position="373"/>
        <end position="399"/>
    </location>
</feature>
<feature type="domain" description="SPFH" evidence="2">
    <location>
        <begin position="117"/>
        <end position="276"/>
    </location>
</feature>
<dbReference type="EMBL" id="SSTF01000003">
    <property type="protein sequence ID" value="THG27477.1"/>
    <property type="molecule type" value="Genomic_DNA"/>
</dbReference>
<dbReference type="InterPro" id="IPR018649">
    <property type="entry name" value="SHOCT"/>
</dbReference>
<accession>A0A4V3WSB2</accession>
<proteinExistence type="predicted"/>
<dbReference type="CDD" id="cd03408">
    <property type="entry name" value="SPFH_like_u1"/>
    <property type="match status" value="1"/>
</dbReference>
<sequence length="401" mass="43517">MALIKAFEGALKGTFADLWLDIITCDAFEEHTVVLPGKFRETNEGRGSNTKHSEAYISNGSHIYVPENTAAFIFDQSGIEYVVTQPGGYEYRSIGTESIFAGDGIGSSIFKQIAERFKFGGEPVANKRVAFVNLREIRGIKFGTSSPLIYHDKFYETDLEIRARGKISVKVTDPVAFIQNFVTANTGYVTFDNPRTKSQLIAEFMQSFSVALNSLSKDYRISDVPSRANAIQDAIMRDTANAGTWESRFGIHLAGIGIESIEFTPESRELVKQYSSNRMNVTAYENISQQASNIAAQQKIAQGVQDNGFGDMGGMMLGLGFAQGVNPMTGAMPGQQVNPANAAAAAADAQPAVAQAAAQPAPAMMSVAEQMETLKSLKELLDAGILTQEEFDLKKKQVLGL</sequence>
<evidence type="ECO:0000259" key="1">
    <source>
        <dbReference type="Pfam" id="PF09851"/>
    </source>
</evidence>